<sequence>MRLHQLCHAAIHARFSEAEIARRLASPEALQADEELARFIAWVRKRPDDFHAPTRRSKGKRGPKRGKGA</sequence>
<gene>
    <name evidence="2" type="ORF">Tasa_010_294</name>
</gene>
<dbReference type="Proteomes" id="UP000032679">
    <property type="component" value="Unassembled WGS sequence"/>
</dbReference>
<dbReference type="RefSeq" id="WP_241767640.1">
    <property type="nucleotide sequence ID" value="NZ_BALE01000010.1"/>
</dbReference>
<reference evidence="2 3" key="1">
    <citation type="submission" date="2012-10" db="EMBL/GenBank/DDBJ databases">
        <title>Genome sequencing of Tanticharoenia sakaeratensis NBRC 103193.</title>
        <authorList>
            <person name="Azuma Y."/>
            <person name="Hadano H."/>
            <person name="Hirakawa H."/>
            <person name="Matsushita K."/>
        </authorList>
    </citation>
    <scope>NUCLEOTIDE SEQUENCE [LARGE SCALE GENOMIC DNA]</scope>
    <source>
        <strain evidence="2 3">NBRC 103193</strain>
    </source>
</reference>
<comment type="caution">
    <text evidence="2">The sequence shown here is derived from an EMBL/GenBank/DDBJ whole genome shotgun (WGS) entry which is preliminary data.</text>
</comment>
<keyword evidence="3" id="KW-1185">Reference proteome</keyword>
<accession>A0A0D6MJF9</accession>
<evidence type="ECO:0000313" key="2">
    <source>
        <dbReference type="EMBL" id="GAN53747.1"/>
    </source>
</evidence>
<feature type="region of interest" description="Disordered" evidence="1">
    <location>
        <begin position="50"/>
        <end position="69"/>
    </location>
</feature>
<evidence type="ECO:0008006" key="4">
    <source>
        <dbReference type="Google" id="ProtNLM"/>
    </source>
</evidence>
<dbReference type="AlphaFoldDB" id="A0A0D6MJF9"/>
<organism evidence="2 3">
    <name type="scientific">Tanticharoenia sakaeratensis NBRC 103193</name>
    <dbReference type="NCBI Taxonomy" id="1231623"/>
    <lineage>
        <taxon>Bacteria</taxon>
        <taxon>Pseudomonadati</taxon>
        <taxon>Pseudomonadota</taxon>
        <taxon>Alphaproteobacteria</taxon>
        <taxon>Acetobacterales</taxon>
        <taxon>Acetobacteraceae</taxon>
        <taxon>Tanticharoenia</taxon>
    </lineage>
</organism>
<dbReference type="EMBL" id="BALE01000010">
    <property type="protein sequence ID" value="GAN53747.1"/>
    <property type="molecule type" value="Genomic_DNA"/>
</dbReference>
<dbReference type="STRING" id="1231623.Tasa_010_294"/>
<evidence type="ECO:0000256" key="1">
    <source>
        <dbReference type="SAM" id="MobiDB-lite"/>
    </source>
</evidence>
<evidence type="ECO:0000313" key="3">
    <source>
        <dbReference type="Proteomes" id="UP000032679"/>
    </source>
</evidence>
<protein>
    <recommendedName>
        <fullName evidence="4">HNH endonuclease</fullName>
    </recommendedName>
</protein>
<proteinExistence type="predicted"/>
<feature type="compositionally biased region" description="Basic residues" evidence="1">
    <location>
        <begin position="53"/>
        <end position="69"/>
    </location>
</feature>
<name>A0A0D6MJF9_9PROT</name>